<name>A0A3R5X507_9CLOT</name>
<dbReference type="RefSeq" id="WP_128215610.1">
    <property type="nucleotide sequence ID" value="NZ_CP025746.1"/>
</dbReference>
<proteinExistence type="predicted"/>
<dbReference type="AlphaFoldDB" id="A0A3R5X507"/>
<dbReference type="EMBL" id="CP025746">
    <property type="protein sequence ID" value="QAA34899.1"/>
    <property type="molecule type" value="Genomic_DNA"/>
</dbReference>
<protein>
    <submittedName>
        <fullName evidence="1">DUF429 domain-containing protein</fullName>
    </submittedName>
</protein>
<dbReference type="OrthoDB" id="1099791at2"/>
<accession>A0A3R5X507</accession>
<dbReference type="InterPro" id="IPR007362">
    <property type="entry name" value="DUF429"/>
</dbReference>
<dbReference type="Gene3D" id="1.10.3210.10">
    <property type="entry name" value="Hypothetical protein af1432"/>
    <property type="match status" value="1"/>
</dbReference>
<evidence type="ECO:0000313" key="2">
    <source>
        <dbReference type="Proteomes" id="UP000286268"/>
    </source>
</evidence>
<keyword evidence="2" id="KW-1185">Reference proteome</keyword>
<dbReference type="SUPFAM" id="SSF109604">
    <property type="entry name" value="HD-domain/PDEase-like"/>
    <property type="match status" value="1"/>
</dbReference>
<dbReference type="Proteomes" id="UP000286268">
    <property type="component" value="Chromosome"/>
</dbReference>
<dbReference type="Pfam" id="PF04250">
    <property type="entry name" value="DUF429"/>
    <property type="match status" value="1"/>
</dbReference>
<reference evidence="1 2" key="1">
    <citation type="submission" date="2018-01" db="EMBL/GenBank/DDBJ databases">
        <title>Genome Sequencing and Assembly of Anaerobacter polyendosporus strain CT4.</title>
        <authorList>
            <person name="Tachaapaikoon C."/>
            <person name="Sutheeworapong S."/>
            <person name="Jenjaroenpun P."/>
            <person name="Wongsurawat T."/>
            <person name="Nookeaw I."/>
            <person name="Cheawchanlertfa P."/>
            <person name="Kosugi A."/>
            <person name="Cheevadhanarak S."/>
            <person name="Ratanakhanokchai K."/>
        </authorList>
    </citation>
    <scope>NUCLEOTIDE SEQUENCE [LARGE SCALE GENOMIC DNA]</scope>
    <source>
        <strain evidence="1 2">CT4</strain>
    </source>
</reference>
<dbReference type="KEGG" id="cmah:C1I91_26485"/>
<organism evidence="1 2">
    <name type="scientific">Clostridium manihotivorum</name>
    <dbReference type="NCBI Taxonomy" id="2320868"/>
    <lineage>
        <taxon>Bacteria</taxon>
        <taxon>Bacillati</taxon>
        <taxon>Bacillota</taxon>
        <taxon>Clostridia</taxon>
        <taxon>Eubacteriales</taxon>
        <taxon>Clostridiaceae</taxon>
        <taxon>Clostridium</taxon>
    </lineage>
</organism>
<sequence>MSDYILTYTKTKFYPLEPLMKDIKIEDIAHALSLMTRANGHFKHFYSVAQHSVNCYKEAKIRRYSKRVQLGCLLHDASESYISDLTRPVKKNLSQYFVIEEKLQKVIYEKFGLINLTEDEIDKIREIDDAMLYYEFIELMDEKIFDEEPFIAMKHNFSQRDFKNVESEFIYAFENLNKSDTKNSFVGVDGCKYGYVAVNITDNDFDINVFKNIEEICGKYSDSNTILIDMPIGLPENTYDIRPETEGRKILSSRSSCIFTVPCRQAVYEDDYCKANEINRDVLGKGLSKQSFSICSKIKEIDEFLNNAPEYKNRLLESHPEICFAMLNFDGTMAMPIFENKKTEEGIDRRFEVLSRYYEKTDEIREVLYSHDKLKGIKDDIIDALCLAITGMLGYKNGFKTIPGNPMKDSRGLFMQMVYAD</sequence>
<gene>
    <name evidence="1" type="ORF">C1I91_26485</name>
</gene>
<evidence type="ECO:0000313" key="1">
    <source>
        <dbReference type="EMBL" id="QAA34899.1"/>
    </source>
</evidence>